<feature type="compositionally biased region" description="Pro residues" evidence="1">
    <location>
        <begin position="68"/>
        <end position="84"/>
    </location>
</feature>
<feature type="region of interest" description="Disordered" evidence="1">
    <location>
        <begin position="58"/>
        <end position="85"/>
    </location>
</feature>
<protein>
    <submittedName>
        <fullName evidence="3">Uncharacterized protein</fullName>
    </submittedName>
</protein>
<dbReference type="EMBL" id="GEDC01001758">
    <property type="protein sequence ID" value="JAS35540.1"/>
    <property type="molecule type" value="Transcribed_RNA"/>
</dbReference>
<evidence type="ECO:0000313" key="3">
    <source>
        <dbReference type="EMBL" id="JAS35540.1"/>
    </source>
</evidence>
<keyword evidence="2" id="KW-0732">Signal</keyword>
<proteinExistence type="predicted"/>
<dbReference type="AlphaFoldDB" id="A0A1B6ECD1"/>
<feature type="signal peptide" evidence="2">
    <location>
        <begin position="1"/>
        <end position="27"/>
    </location>
</feature>
<name>A0A1B6ECD1_9HEMI</name>
<accession>A0A1B6ECD1</accession>
<evidence type="ECO:0000256" key="1">
    <source>
        <dbReference type="SAM" id="MobiDB-lite"/>
    </source>
</evidence>
<gene>
    <name evidence="3" type="ORF">g.21241</name>
</gene>
<evidence type="ECO:0000256" key="2">
    <source>
        <dbReference type="SAM" id="SignalP"/>
    </source>
</evidence>
<organism evidence="3">
    <name type="scientific">Clastoptera arizonana</name>
    <name type="common">Arizona spittle bug</name>
    <dbReference type="NCBI Taxonomy" id="38151"/>
    <lineage>
        <taxon>Eukaryota</taxon>
        <taxon>Metazoa</taxon>
        <taxon>Ecdysozoa</taxon>
        <taxon>Arthropoda</taxon>
        <taxon>Hexapoda</taxon>
        <taxon>Insecta</taxon>
        <taxon>Pterygota</taxon>
        <taxon>Neoptera</taxon>
        <taxon>Paraneoptera</taxon>
        <taxon>Hemiptera</taxon>
        <taxon>Auchenorrhyncha</taxon>
        <taxon>Cercopoidea</taxon>
        <taxon>Clastopteridae</taxon>
        <taxon>Clastoptera</taxon>
    </lineage>
</organism>
<reference evidence="3" key="1">
    <citation type="submission" date="2015-12" db="EMBL/GenBank/DDBJ databases">
        <title>De novo transcriptome assembly of four potential Pierce s Disease insect vectors from Arizona vineyards.</title>
        <authorList>
            <person name="Tassone E.E."/>
        </authorList>
    </citation>
    <scope>NUCLEOTIDE SEQUENCE</scope>
</reference>
<feature type="chain" id="PRO_5008581961" evidence="2">
    <location>
        <begin position="28"/>
        <end position="106"/>
    </location>
</feature>
<sequence length="106" mass="11934">MHSTYLNMECKILLFAVLAVVMVLTSAEVDVLSDAAFDGNDNEFDIIRKYHRMSPLDLKVKATRRPTTPRPTLGPNPHPTPAPVEPVFQLKGKKVITIEEYEVVEK</sequence>